<dbReference type="InterPro" id="IPR001841">
    <property type="entry name" value="Znf_RING"/>
</dbReference>
<feature type="region of interest" description="Disordered" evidence="2">
    <location>
        <begin position="31"/>
        <end position="63"/>
    </location>
</feature>
<protein>
    <submittedName>
        <fullName evidence="5">Protein goliath</fullName>
    </submittedName>
</protein>
<accession>A0A8J5TY93</accession>
<dbReference type="InterPro" id="IPR051826">
    <property type="entry name" value="E3_ubiquitin-ligase_domain"/>
</dbReference>
<feature type="signal peptide" evidence="3">
    <location>
        <begin position="1"/>
        <end position="21"/>
    </location>
</feature>
<reference evidence="5" key="1">
    <citation type="submission" date="2021-04" db="EMBL/GenBank/DDBJ databases">
        <title>First draft genome resource for Brassicaceae pathogens Fusarium oxysporum f. sp. raphani and Fusarium oxysporum f. sp. rapae.</title>
        <authorList>
            <person name="Asai S."/>
        </authorList>
    </citation>
    <scope>NUCLEOTIDE SEQUENCE</scope>
    <source>
        <strain evidence="5">Tf1208</strain>
    </source>
</reference>
<feature type="chain" id="PRO_5035296210" evidence="3">
    <location>
        <begin position="22"/>
        <end position="160"/>
    </location>
</feature>
<evidence type="ECO:0000256" key="3">
    <source>
        <dbReference type="SAM" id="SignalP"/>
    </source>
</evidence>
<dbReference type="AlphaFoldDB" id="A0A8J5TY93"/>
<keyword evidence="3" id="KW-0732">Signal</keyword>
<dbReference type="GO" id="GO:0008270">
    <property type="term" value="F:zinc ion binding"/>
    <property type="evidence" value="ECO:0007669"/>
    <property type="project" value="UniProtKB-KW"/>
</dbReference>
<keyword evidence="1" id="KW-0863">Zinc-finger</keyword>
<dbReference type="GO" id="GO:0061630">
    <property type="term" value="F:ubiquitin protein ligase activity"/>
    <property type="evidence" value="ECO:0007669"/>
    <property type="project" value="TreeGrafter"/>
</dbReference>
<feature type="domain" description="RING-type" evidence="4">
    <location>
        <begin position="86"/>
        <end position="127"/>
    </location>
</feature>
<name>A0A8J5TY93_FUSOX</name>
<evidence type="ECO:0000256" key="2">
    <source>
        <dbReference type="SAM" id="MobiDB-lite"/>
    </source>
</evidence>
<gene>
    <name evidence="5" type="primary">gol</name>
    <name evidence="5" type="ORF">Forpe1208_v015617</name>
</gene>
<dbReference type="PANTHER" id="PTHR22765:SF411">
    <property type="entry name" value="OS02G0248440 PROTEIN"/>
    <property type="match status" value="1"/>
</dbReference>
<evidence type="ECO:0000256" key="1">
    <source>
        <dbReference type="PROSITE-ProRule" id="PRU00175"/>
    </source>
</evidence>
<evidence type="ECO:0000259" key="4">
    <source>
        <dbReference type="PROSITE" id="PS50089"/>
    </source>
</evidence>
<keyword evidence="1" id="KW-0479">Metal-binding</keyword>
<dbReference type="EMBL" id="JAELUQ010000013">
    <property type="protein sequence ID" value="KAG7404092.1"/>
    <property type="molecule type" value="Genomic_DNA"/>
</dbReference>
<keyword evidence="1" id="KW-0862">Zinc</keyword>
<feature type="compositionally biased region" description="Low complexity" evidence="2">
    <location>
        <begin position="31"/>
        <end position="45"/>
    </location>
</feature>
<dbReference type="SMART" id="SM00184">
    <property type="entry name" value="RING"/>
    <property type="match status" value="1"/>
</dbReference>
<dbReference type="PROSITE" id="PS50089">
    <property type="entry name" value="ZF_RING_2"/>
    <property type="match status" value="1"/>
</dbReference>
<comment type="caution">
    <text evidence="5">The sequence shown here is derived from an EMBL/GenBank/DDBJ whole genome shotgun (WGS) entry which is preliminary data.</text>
</comment>
<dbReference type="Pfam" id="PF13639">
    <property type="entry name" value="zf-RING_2"/>
    <property type="match status" value="1"/>
</dbReference>
<sequence>MIMPLLLVVFLFLLSIPRLYGLVRYGRTAATEGSSSSRGSASTESTSRDLPHLDAIAPPKTGKEMRRELTDGAHVSWAILSSDMACAICLEGIQDTDMVRHLVCEHTFHAKCIATWYLAKHDTCPICAVNFASSKPVLQAASQAHVSDHRADDASTLGHV</sequence>
<evidence type="ECO:0000313" key="6">
    <source>
        <dbReference type="Proteomes" id="UP000694050"/>
    </source>
</evidence>
<organism evidence="5 6">
    <name type="scientific">Fusarium oxysporum f. sp. rapae</name>
    <dbReference type="NCBI Taxonomy" id="485398"/>
    <lineage>
        <taxon>Eukaryota</taxon>
        <taxon>Fungi</taxon>
        <taxon>Dikarya</taxon>
        <taxon>Ascomycota</taxon>
        <taxon>Pezizomycotina</taxon>
        <taxon>Sordariomycetes</taxon>
        <taxon>Hypocreomycetidae</taxon>
        <taxon>Hypocreales</taxon>
        <taxon>Nectriaceae</taxon>
        <taxon>Fusarium</taxon>
        <taxon>Fusarium oxysporum species complex</taxon>
    </lineage>
</organism>
<dbReference type="Proteomes" id="UP000694050">
    <property type="component" value="Unassembled WGS sequence"/>
</dbReference>
<proteinExistence type="predicted"/>
<dbReference type="PANTHER" id="PTHR22765">
    <property type="entry name" value="RING FINGER AND PROTEASE ASSOCIATED DOMAIN-CONTAINING"/>
    <property type="match status" value="1"/>
</dbReference>
<dbReference type="GO" id="GO:0006511">
    <property type="term" value="P:ubiquitin-dependent protein catabolic process"/>
    <property type="evidence" value="ECO:0007669"/>
    <property type="project" value="TreeGrafter"/>
</dbReference>
<evidence type="ECO:0000313" key="5">
    <source>
        <dbReference type="EMBL" id="KAG7404092.1"/>
    </source>
</evidence>